<evidence type="ECO:0008006" key="11">
    <source>
        <dbReference type="Google" id="ProtNLM"/>
    </source>
</evidence>
<dbReference type="InterPro" id="IPR018584">
    <property type="entry name" value="GT87"/>
</dbReference>
<dbReference type="GO" id="GO:0016758">
    <property type="term" value="F:hexosyltransferase activity"/>
    <property type="evidence" value="ECO:0007669"/>
    <property type="project" value="InterPro"/>
</dbReference>
<reference evidence="9 10" key="1">
    <citation type="submission" date="2016-03" db="EMBL/GenBank/DDBJ databases">
        <title>Acetic acid bacteria sequencing.</title>
        <authorList>
            <person name="Brandt J."/>
            <person name="Jakob F."/>
            <person name="Vogel R.F."/>
        </authorList>
    </citation>
    <scope>NUCLEOTIDE SEQUENCE [LARGE SCALE GENOMIC DNA]</scope>
    <source>
        <strain evidence="9 10">TMW2.1153</strain>
    </source>
</reference>
<comment type="subcellular location">
    <subcellularLocation>
        <location evidence="1">Cell membrane</location>
        <topology evidence="1">Multi-pass membrane protein</topology>
    </subcellularLocation>
</comment>
<feature type="transmembrane region" description="Helical" evidence="8">
    <location>
        <begin position="222"/>
        <end position="241"/>
    </location>
</feature>
<evidence type="ECO:0000256" key="3">
    <source>
        <dbReference type="ARBA" id="ARBA00022679"/>
    </source>
</evidence>
<feature type="transmembrane region" description="Helical" evidence="8">
    <location>
        <begin position="112"/>
        <end position="139"/>
    </location>
</feature>
<feature type="transmembrane region" description="Helical" evidence="8">
    <location>
        <begin position="285"/>
        <end position="309"/>
    </location>
</feature>
<feature type="transmembrane region" description="Helical" evidence="8">
    <location>
        <begin position="369"/>
        <end position="386"/>
    </location>
</feature>
<dbReference type="AlphaFoldDB" id="A0A1U9KHQ1"/>
<sequence length="448" mass="48563">MDRRPKRLKSALGRAFLQAEWLTPARALAYCRILGFYGWGLFLSIIVVSHWGADFEGQPICADFVSFWAASRQVLQGHLAEVYDSAKHHLAELSAFPGLSFGNFAFYYPPTFLLLCVPLALLPYRLSVALFLILTATAFVRALRRLLPQRWALLPILAFPGLVIGVANGQNGLLTGSLFGWAMVLLAGHPFLAGLCLGGLVIKPQLLVAAPVVLLCARRWRAIAGGMCSGLGLIAASWLAFGHAGWGGFLHMSHEAQGAFSHGYVQAWKMQSVFAAAHLLHAPAWMAYGVQIMAAVAALSIAGWLAAGLRRRSADLGEATAASGQVAVMIAAMPFCSPFLLDYDLACLAFPMGWLVLQARRTGWWSGEKFVLFLAYIYLLGARLFAELTHIGPTPLISAALLLVLARRIAPEEWLGLRRRIVSQAGRFNRSEPDVSSVSEPGRAGVQA</sequence>
<keyword evidence="4 8" id="KW-0812">Transmembrane</keyword>
<dbReference type="EMBL" id="CP014692">
    <property type="protein sequence ID" value="AQS85344.1"/>
    <property type="molecule type" value="Genomic_DNA"/>
</dbReference>
<keyword evidence="3" id="KW-0808">Transferase</keyword>
<evidence type="ECO:0000256" key="5">
    <source>
        <dbReference type="ARBA" id="ARBA00022989"/>
    </source>
</evidence>
<keyword evidence="10" id="KW-1185">Reference proteome</keyword>
<evidence type="ECO:0000313" key="10">
    <source>
        <dbReference type="Proteomes" id="UP000188937"/>
    </source>
</evidence>
<feature type="transmembrane region" description="Helical" evidence="8">
    <location>
        <begin position="179"/>
        <end position="202"/>
    </location>
</feature>
<dbReference type="Proteomes" id="UP000188937">
    <property type="component" value="Chromosome"/>
</dbReference>
<keyword evidence="5 8" id="KW-1133">Transmembrane helix</keyword>
<feature type="transmembrane region" description="Helical" evidence="8">
    <location>
        <begin position="34"/>
        <end position="53"/>
    </location>
</feature>
<dbReference type="Pfam" id="PF09594">
    <property type="entry name" value="GT87"/>
    <property type="match status" value="1"/>
</dbReference>
<name>A0A1U9KHQ1_ACEAC</name>
<dbReference type="KEGG" id="aace:A0U92_11715"/>
<keyword evidence="6 8" id="KW-0472">Membrane</keyword>
<dbReference type="RefSeq" id="WP_077813400.1">
    <property type="nucleotide sequence ID" value="NZ_CP014692.1"/>
</dbReference>
<evidence type="ECO:0000256" key="6">
    <source>
        <dbReference type="ARBA" id="ARBA00023136"/>
    </source>
</evidence>
<comment type="similarity">
    <text evidence="7">Belongs to the glycosyltransferase 87 family.</text>
</comment>
<feature type="transmembrane region" description="Helical" evidence="8">
    <location>
        <begin position="151"/>
        <end position="167"/>
    </location>
</feature>
<gene>
    <name evidence="9" type="ORF">A0U92_11715</name>
</gene>
<accession>A0A1U9KHQ1</accession>
<evidence type="ECO:0000256" key="2">
    <source>
        <dbReference type="ARBA" id="ARBA00022475"/>
    </source>
</evidence>
<proteinExistence type="inferred from homology"/>
<dbReference type="GO" id="GO:0005886">
    <property type="term" value="C:plasma membrane"/>
    <property type="evidence" value="ECO:0007669"/>
    <property type="project" value="UniProtKB-SubCell"/>
</dbReference>
<evidence type="ECO:0000256" key="1">
    <source>
        <dbReference type="ARBA" id="ARBA00004651"/>
    </source>
</evidence>
<organism evidence="9 10">
    <name type="scientific">Acetobacter aceti</name>
    <dbReference type="NCBI Taxonomy" id="435"/>
    <lineage>
        <taxon>Bacteria</taxon>
        <taxon>Pseudomonadati</taxon>
        <taxon>Pseudomonadota</taxon>
        <taxon>Alphaproteobacteria</taxon>
        <taxon>Acetobacterales</taxon>
        <taxon>Acetobacteraceae</taxon>
        <taxon>Acetobacter</taxon>
        <taxon>Acetobacter subgen. Acetobacter</taxon>
    </lineage>
</organism>
<dbReference type="OrthoDB" id="7679563at2"/>
<protein>
    <recommendedName>
        <fullName evidence="11">DUF2029 domain-containing protein</fullName>
    </recommendedName>
</protein>
<dbReference type="STRING" id="435.A0U92_11715"/>
<evidence type="ECO:0000313" key="9">
    <source>
        <dbReference type="EMBL" id="AQS85344.1"/>
    </source>
</evidence>
<evidence type="ECO:0000256" key="7">
    <source>
        <dbReference type="ARBA" id="ARBA00024033"/>
    </source>
</evidence>
<keyword evidence="2" id="KW-1003">Cell membrane</keyword>
<evidence type="ECO:0000256" key="4">
    <source>
        <dbReference type="ARBA" id="ARBA00022692"/>
    </source>
</evidence>
<evidence type="ECO:0000256" key="8">
    <source>
        <dbReference type="SAM" id="Phobius"/>
    </source>
</evidence>